<feature type="compositionally biased region" description="Low complexity" evidence="1">
    <location>
        <begin position="41"/>
        <end position="71"/>
    </location>
</feature>
<name>A0A811KJT3_9BILA</name>
<evidence type="ECO:0000313" key="2">
    <source>
        <dbReference type="EMBL" id="CAD5215556.1"/>
    </source>
</evidence>
<dbReference type="EMBL" id="CAJFCW020000003">
    <property type="protein sequence ID" value="CAG9104314.1"/>
    <property type="molecule type" value="Genomic_DNA"/>
</dbReference>
<dbReference type="AlphaFoldDB" id="A0A811KJT3"/>
<dbReference type="OrthoDB" id="5914193at2759"/>
<sequence length="391" mass="43331">MKNYNQDNGLMLIVDTQGDSVEVPEAEAIEETLHTELHVDTSTTTATTTEATTTTTTTTTAMPTTEPTSTTEHSKSDMTVDFKNLPVMLNLLKQLSIIPAVVKTFAGTPSGPSPLFASSSDVRYSPTDSRLHSSALDQTHGYAAKSPSFVQAPPFEAEAPVNLIGRRDKIPNMAAPIVPVNSQPKYHPIEQRMSKLNIYGIDSFPTTESKAYEAPTTISYPVEDNRRAAEDNYDRVRTEDPHNKVRTSGEGQGRRQKPMFDISNLTIAEVEQLENIHRKLFKTEEGNLKIHSLPPSPSTTAPDPPIYIFDKPKNPDKADNHNMGDVASSLSPSELNELMMIKDLPDLEDLTKGMDLSLLSKPGGFAQLKQQFIERIVNRSIQLRRYAYKMN</sequence>
<dbReference type="Proteomes" id="UP000783686">
    <property type="component" value="Unassembled WGS sequence"/>
</dbReference>
<evidence type="ECO:0000256" key="1">
    <source>
        <dbReference type="SAM" id="MobiDB-lite"/>
    </source>
</evidence>
<organism evidence="2 3">
    <name type="scientific">Bursaphelenchus okinawaensis</name>
    <dbReference type="NCBI Taxonomy" id="465554"/>
    <lineage>
        <taxon>Eukaryota</taxon>
        <taxon>Metazoa</taxon>
        <taxon>Ecdysozoa</taxon>
        <taxon>Nematoda</taxon>
        <taxon>Chromadorea</taxon>
        <taxon>Rhabditida</taxon>
        <taxon>Tylenchina</taxon>
        <taxon>Tylenchomorpha</taxon>
        <taxon>Aphelenchoidea</taxon>
        <taxon>Aphelenchoididae</taxon>
        <taxon>Bursaphelenchus</taxon>
    </lineage>
</organism>
<feature type="region of interest" description="Disordered" evidence="1">
    <location>
        <begin position="41"/>
        <end position="75"/>
    </location>
</feature>
<gene>
    <name evidence="2" type="ORF">BOKJ2_LOCUS6152</name>
</gene>
<proteinExistence type="predicted"/>
<dbReference type="EMBL" id="CAJFDH010000003">
    <property type="protein sequence ID" value="CAD5215556.1"/>
    <property type="molecule type" value="Genomic_DNA"/>
</dbReference>
<keyword evidence="3" id="KW-1185">Reference proteome</keyword>
<dbReference type="Proteomes" id="UP000614601">
    <property type="component" value="Unassembled WGS sequence"/>
</dbReference>
<comment type="caution">
    <text evidence="2">The sequence shown here is derived from an EMBL/GenBank/DDBJ whole genome shotgun (WGS) entry which is preliminary data.</text>
</comment>
<accession>A0A811KJT3</accession>
<evidence type="ECO:0000313" key="3">
    <source>
        <dbReference type="Proteomes" id="UP000614601"/>
    </source>
</evidence>
<reference evidence="2" key="1">
    <citation type="submission" date="2020-09" db="EMBL/GenBank/DDBJ databases">
        <authorList>
            <person name="Kikuchi T."/>
        </authorList>
    </citation>
    <scope>NUCLEOTIDE SEQUENCE</scope>
    <source>
        <strain evidence="2">SH1</strain>
    </source>
</reference>
<protein>
    <submittedName>
        <fullName evidence="2">Uncharacterized protein</fullName>
    </submittedName>
</protein>